<organism evidence="2 3">
    <name type="scientific">Candida parapsilosis</name>
    <name type="common">Yeast</name>
    <dbReference type="NCBI Taxonomy" id="5480"/>
    <lineage>
        <taxon>Eukaryota</taxon>
        <taxon>Fungi</taxon>
        <taxon>Dikarya</taxon>
        <taxon>Ascomycota</taxon>
        <taxon>Saccharomycotina</taxon>
        <taxon>Pichiomycetes</taxon>
        <taxon>Debaryomycetaceae</taxon>
        <taxon>Candida/Lodderomyces clade</taxon>
        <taxon>Candida</taxon>
    </lineage>
</organism>
<evidence type="ECO:0000256" key="1">
    <source>
        <dbReference type="SAM" id="MobiDB-lite"/>
    </source>
</evidence>
<dbReference type="InterPro" id="IPR018855">
    <property type="entry name" value="Psome_chaperone_1_fun"/>
</dbReference>
<accession>A0A8X7TCA2</accession>
<reference evidence="2" key="1">
    <citation type="submission" date="2020-03" db="EMBL/GenBank/DDBJ databases">
        <title>FDA dAtabase for Regulatory Grade micrObial Sequences (FDA-ARGOS): Supporting development and validation of Infectious Disease Dx tests.</title>
        <authorList>
            <person name="Campos J."/>
            <person name="Goldberg B."/>
            <person name="Tallon L."/>
            <person name="Sadzewicz L."/>
            <person name="Vavikolanu K."/>
            <person name="Mehta A."/>
            <person name="Aluvathingal J."/>
            <person name="Nadendla S."/>
            <person name="Nandy P."/>
            <person name="Geyer C."/>
            <person name="Yan Y."/>
            <person name="Sichtig H."/>
        </authorList>
    </citation>
    <scope>NUCLEOTIDE SEQUENCE [LARGE SCALE GENOMIC DNA]</scope>
    <source>
        <strain evidence="2">FDAARGOS_652</strain>
    </source>
</reference>
<dbReference type="GO" id="GO:0043248">
    <property type="term" value="P:proteasome assembly"/>
    <property type="evidence" value="ECO:0007669"/>
    <property type="project" value="InterPro"/>
</dbReference>
<evidence type="ECO:0000313" key="2">
    <source>
        <dbReference type="EMBL" id="KAF6058530.1"/>
    </source>
</evidence>
<feature type="region of interest" description="Disordered" evidence="1">
    <location>
        <begin position="1"/>
        <end position="28"/>
    </location>
</feature>
<dbReference type="Proteomes" id="UP000590412">
    <property type="component" value="Unassembled WGS sequence"/>
</dbReference>
<sequence length="269" mass="29951">MLIKPITETRTPRHTLDDEDSNAKPNPIPEVRISLNDTGATYDYVLIAPQTISLIQDQLPNKLNVGTITVDYPNLIKELSKEEQNDYDEDEQLYVALENEALKNRFKKEEISVYLSNGVLSIVVPHFANTITYNVLARQLVQQLKPSKSWILLAPSNLNNNQSINKLLLDTGTAFSVLSQVPVLRPPHSITGITAAVVSQLNLIGATNVITLVLNSEGHLGYEKSDNDSIVHTAYVLGDIIPIDKEQYVKNLSARVRKFNGYSNLGIYI</sequence>
<evidence type="ECO:0000313" key="3">
    <source>
        <dbReference type="Proteomes" id="UP000590412"/>
    </source>
</evidence>
<dbReference type="OrthoDB" id="3980818at2759"/>
<dbReference type="InterPro" id="IPR038605">
    <property type="entry name" value="Pba1_sf"/>
</dbReference>
<name>A0A8X7TCA2_CANPA</name>
<proteinExistence type="predicted"/>
<dbReference type="Gene3D" id="3.40.50.12120">
    <property type="entry name" value="POC1 chaperone"/>
    <property type="match status" value="1"/>
</dbReference>
<dbReference type="EMBL" id="JABWAB010000001">
    <property type="protein sequence ID" value="KAF6058530.1"/>
    <property type="molecule type" value="Genomic_DNA"/>
</dbReference>
<dbReference type="AlphaFoldDB" id="A0A8X7TCA2"/>
<gene>
    <name evidence="2" type="ORF">FOB60_000112</name>
</gene>
<comment type="caution">
    <text evidence="2">The sequence shown here is derived from an EMBL/GenBank/DDBJ whole genome shotgun (WGS) entry which is preliminary data.</text>
</comment>
<dbReference type="Pfam" id="PF10450">
    <property type="entry name" value="POC1"/>
    <property type="match status" value="1"/>
</dbReference>
<protein>
    <submittedName>
        <fullName evidence="2">POC1 chaperone family protein</fullName>
    </submittedName>
</protein>